<feature type="domain" description="F-box" evidence="1">
    <location>
        <begin position="38"/>
        <end position="85"/>
    </location>
</feature>
<organism evidence="3 4">
    <name type="scientific">Rosa chinensis</name>
    <name type="common">China rose</name>
    <dbReference type="NCBI Taxonomy" id="74649"/>
    <lineage>
        <taxon>Eukaryota</taxon>
        <taxon>Viridiplantae</taxon>
        <taxon>Streptophyta</taxon>
        <taxon>Embryophyta</taxon>
        <taxon>Tracheophyta</taxon>
        <taxon>Spermatophyta</taxon>
        <taxon>Magnoliopsida</taxon>
        <taxon>eudicotyledons</taxon>
        <taxon>Gunneridae</taxon>
        <taxon>Pentapetalae</taxon>
        <taxon>rosids</taxon>
        <taxon>fabids</taxon>
        <taxon>Rosales</taxon>
        <taxon>Rosaceae</taxon>
        <taxon>Rosoideae</taxon>
        <taxon>Rosoideae incertae sedis</taxon>
        <taxon>Rosa</taxon>
    </lineage>
</organism>
<name>A0A2P6QYC7_ROSCH</name>
<dbReference type="PANTHER" id="PTHR33784">
    <property type="entry name" value="OS05G0482100 PROTEIN"/>
    <property type="match status" value="1"/>
</dbReference>
<gene>
    <name evidence="3" type="ORF">RchiOBHm_Chr4g0422141</name>
</gene>
<evidence type="ECO:0000259" key="2">
    <source>
        <dbReference type="Pfam" id="PF23310"/>
    </source>
</evidence>
<dbReference type="Proteomes" id="UP000238479">
    <property type="component" value="Chromosome 4"/>
</dbReference>
<dbReference type="Pfam" id="PF12937">
    <property type="entry name" value="F-box-like"/>
    <property type="match status" value="1"/>
</dbReference>
<evidence type="ECO:0000313" key="4">
    <source>
        <dbReference type="Proteomes" id="UP000238479"/>
    </source>
</evidence>
<accession>A0A2P6QYC7</accession>
<evidence type="ECO:0000313" key="3">
    <source>
        <dbReference type="EMBL" id="PRQ39174.1"/>
    </source>
</evidence>
<dbReference type="EMBL" id="PDCK01000042">
    <property type="protein sequence ID" value="PRQ39174.1"/>
    <property type="molecule type" value="Genomic_DNA"/>
</dbReference>
<reference evidence="3 4" key="1">
    <citation type="journal article" date="2018" name="Nat. Genet.">
        <title>The Rosa genome provides new insights in the design of modern roses.</title>
        <authorList>
            <person name="Bendahmane M."/>
        </authorList>
    </citation>
    <scope>NUCLEOTIDE SEQUENCE [LARGE SCALE GENOMIC DNA]</scope>
    <source>
        <strain evidence="4">cv. Old Blush</strain>
    </source>
</reference>
<dbReference type="Pfam" id="PF23310">
    <property type="entry name" value="TPR_27"/>
    <property type="match status" value="1"/>
</dbReference>
<dbReference type="OMA" id="ICNHRGK"/>
<keyword evidence="4" id="KW-1185">Reference proteome</keyword>
<evidence type="ECO:0000259" key="1">
    <source>
        <dbReference type="Pfam" id="PF12937"/>
    </source>
</evidence>
<dbReference type="AlphaFoldDB" id="A0A2P6QYC7"/>
<comment type="caution">
    <text evidence="3">The sequence shown here is derived from an EMBL/GenBank/DDBJ whole genome shotgun (WGS) entry which is preliminary data.</text>
</comment>
<dbReference type="InterPro" id="IPR057136">
    <property type="entry name" value="At2g35280_TPR_dom"/>
</dbReference>
<dbReference type="CDD" id="cd09917">
    <property type="entry name" value="F-box_SF"/>
    <property type="match status" value="1"/>
</dbReference>
<dbReference type="InterPro" id="IPR011990">
    <property type="entry name" value="TPR-like_helical_dom_sf"/>
</dbReference>
<feature type="domain" description="At2g35280-like TPR" evidence="2">
    <location>
        <begin position="88"/>
        <end position="193"/>
    </location>
</feature>
<dbReference type="STRING" id="74649.A0A2P6QYC7"/>
<protein>
    <submittedName>
        <fullName evidence="3">Putative F-box domain-containing protein</fullName>
    </submittedName>
</protein>
<sequence length="269" mass="30859">MASLSTTRDEVFSSLAKIRKKVRKRRSTKKGHNVSAMKSLPNDLLLEVIAKVATNSFDDLCRIRQTCKEFNEAGQEDYIFQHVSIEKLPLFPLRKRKRFSELMRRCQKCGNAEALYRQGVLDLFSLRNRYEFESGFECLEKATAKGHIEATYLYGVFLTCVGGEAKQQGLQSLCSLNGKDLSESRERFMTFIQSMWVNNVLVRKILAYNDRVKACSQCGNLQNNFVTKRGWDDVYDEGDNLNGCGSCKMNREVNIFCDRLRSSTYVNSL</sequence>
<dbReference type="InterPro" id="IPR036047">
    <property type="entry name" value="F-box-like_dom_sf"/>
</dbReference>
<dbReference type="InterPro" id="IPR001810">
    <property type="entry name" value="F-box_dom"/>
</dbReference>
<dbReference type="Gene3D" id="1.25.40.10">
    <property type="entry name" value="Tetratricopeptide repeat domain"/>
    <property type="match status" value="1"/>
</dbReference>
<dbReference type="Gramene" id="PRQ39174">
    <property type="protein sequence ID" value="PRQ39174"/>
    <property type="gene ID" value="RchiOBHm_Chr4g0422141"/>
</dbReference>
<proteinExistence type="predicted"/>
<dbReference type="InterPro" id="IPR040338">
    <property type="entry name" value="At1g67623-like"/>
</dbReference>
<dbReference type="SUPFAM" id="SSF81383">
    <property type="entry name" value="F-box domain"/>
    <property type="match status" value="1"/>
</dbReference>
<dbReference type="PANTHER" id="PTHR33784:SF10">
    <property type="entry name" value="F-BOX PROTEIN"/>
    <property type="match status" value="1"/>
</dbReference>
<dbReference type="OrthoDB" id="1865546at2759"/>